<feature type="domain" description="Penicillin-binding protein transpeptidase" evidence="15">
    <location>
        <begin position="341"/>
        <end position="599"/>
    </location>
</feature>
<comment type="catalytic activity">
    <reaction evidence="12">
        <text>Preferential cleavage: (Ac)2-L-Lys-D-Ala-|-D-Ala. Also transpeptidation of peptidyl-alanyl moieties that are N-acyl substituents of D-alanine.</text>
        <dbReference type="EC" id="3.4.16.4"/>
    </reaction>
</comment>
<dbReference type="GO" id="GO:0030288">
    <property type="term" value="C:outer membrane-bounded periplasmic space"/>
    <property type="evidence" value="ECO:0007669"/>
    <property type="project" value="TreeGrafter"/>
</dbReference>
<dbReference type="GO" id="GO:0006508">
    <property type="term" value="P:proteolysis"/>
    <property type="evidence" value="ECO:0007669"/>
    <property type="project" value="UniProtKB-KW"/>
</dbReference>
<sequence>MPSWKLVSGLSLAFVGSLVGAFLIALSLVTVPNEAKAAATQQSNVFYWADGTVMGTKGETNRQIVDLKEISIHMQDAVISAENASFYDDPGVDPKGIARAMFNMATGGDTQGGSTITQQYVKNTYLDQSQTLNRKLKEMFISIKVGTTQQKEEILQGYLNTAWYGRGAYGIQAASQAYYQKDAKDLNANESAFLTSLLKNANLYNPDGGVGASATPEQNRKRVTGRWRDVLNLMVKNGKLEQAEADSYKFPEPKKQQATEGQAGQVGYLMETAENYVLKMAKSGLTKKDLERGGYRIYTTFEKDKVAKLQKAVDKVSKTYLDPKKREKDKYVQVGAASVVPGDGRIIALYGGPGYDKEHFTNNADTRGVPVGSTWKPFVLAAAMEEGTYKTGGQPLSPQSKYLGNDNIKIYDQSGKPVLKKDGTPFYQQNESDYPWGPITLYEAMQHSINTPFVQLGMDVGMEKVKKLAEDSGISEESMSEINASFALGTSTPSAIRMADAYATFADHGRQVEPYSVIKVVKGGEELAGFEKPKTRQAMDSDVADTVTDVLQNVVENGTGTKAKKLGRPAAGKTGTTDKNKSAWFVGYTPELSTAVAMYREKPGEPKLLSMNGTGGFDSIHGGDFPTEVWTEYMKAALKGKPKKDFDKPGPLNEKVANGAGVTSSAPPVKETEDPEPEESQSTPEDTPSTKPSKPNKPSTPPPPSSSCSPTDWNCPPDGDTSGSTNGNTNGNGNGGPGGSTDPSPSDSETIGWIRGQGDTSP</sequence>
<dbReference type="InterPro" id="IPR001264">
    <property type="entry name" value="Glyco_trans_51"/>
</dbReference>
<dbReference type="GO" id="GO:0071555">
    <property type="term" value="P:cell wall organization"/>
    <property type="evidence" value="ECO:0007669"/>
    <property type="project" value="UniProtKB-KW"/>
</dbReference>
<dbReference type="Gene3D" id="3.40.710.10">
    <property type="entry name" value="DD-peptidase/beta-lactamase superfamily"/>
    <property type="match status" value="1"/>
</dbReference>
<keyword evidence="7" id="KW-0378">Hydrolase</keyword>
<dbReference type="InterPro" id="IPR012338">
    <property type="entry name" value="Beta-lactam/transpept-like"/>
</dbReference>
<dbReference type="Pfam" id="PF00912">
    <property type="entry name" value="Transgly"/>
    <property type="match status" value="1"/>
</dbReference>
<evidence type="ECO:0000256" key="10">
    <source>
        <dbReference type="ARBA" id="ARBA00023268"/>
    </source>
</evidence>
<comment type="catalytic activity">
    <reaction evidence="13">
        <text>[GlcNAc-(1-&gt;4)-Mur2Ac(oyl-L-Ala-gamma-D-Glu-L-Lys-D-Ala-D-Ala)](n)-di-trans,octa-cis-undecaprenyl diphosphate + beta-D-GlcNAc-(1-&gt;4)-Mur2Ac(oyl-L-Ala-gamma-D-Glu-L-Lys-D-Ala-D-Ala)-di-trans,octa-cis-undecaprenyl diphosphate = [GlcNAc-(1-&gt;4)-Mur2Ac(oyl-L-Ala-gamma-D-Glu-L-Lys-D-Ala-D-Ala)](n+1)-di-trans,octa-cis-undecaprenyl diphosphate + di-trans,octa-cis-undecaprenyl diphosphate + H(+)</text>
        <dbReference type="Rhea" id="RHEA:23708"/>
        <dbReference type="Rhea" id="RHEA-COMP:9602"/>
        <dbReference type="Rhea" id="RHEA-COMP:9603"/>
        <dbReference type="ChEBI" id="CHEBI:15378"/>
        <dbReference type="ChEBI" id="CHEBI:58405"/>
        <dbReference type="ChEBI" id="CHEBI:60033"/>
        <dbReference type="ChEBI" id="CHEBI:78435"/>
        <dbReference type="EC" id="2.4.99.28"/>
    </reaction>
</comment>
<keyword evidence="10" id="KW-0511">Multifunctional enzyme</keyword>
<evidence type="ECO:0000256" key="8">
    <source>
        <dbReference type="ARBA" id="ARBA00022960"/>
    </source>
</evidence>
<comment type="caution">
    <text evidence="17">The sequence shown here is derived from an EMBL/GenBank/DDBJ whole genome shotgun (WGS) entry which is preliminary data.</text>
</comment>
<dbReference type="PANTHER" id="PTHR32282:SF34">
    <property type="entry name" value="PENICILLIN-BINDING PROTEIN 1A"/>
    <property type="match status" value="1"/>
</dbReference>
<evidence type="ECO:0000256" key="6">
    <source>
        <dbReference type="ARBA" id="ARBA00022679"/>
    </source>
</evidence>
<dbReference type="Gene3D" id="1.10.3810.10">
    <property type="entry name" value="Biosynthetic peptidoglycan transglycosylase-like"/>
    <property type="match status" value="1"/>
</dbReference>
<evidence type="ECO:0000256" key="5">
    <source>
        <dbReference type="ARBA" id="ARBA00022676"/>
    </source>
</evidence>
<evidence type="ECO:0000259" key="15">
    <source>
        <dbReference type="Pfam" id="PF00905"/>
    </source>
</evidence>
<dbReference type="eggNOG" id="COG0744">
    <property type="taxonomic scope" value="Bacteria"/>
</dbReference>
<evidence type="ECO:0000256" key="9">
    <source>
        <dbReference type="ARBA" id="ARBA00022984"/>
    </source>
</evidence>
<evidence type="ECO:0000256" key="13">
    <source>
        <dbReference type="ARBA" id="ARBA00049902"/>
    </source>
</evidence>
<dbReference type="InterPro" id="IPR023346">
    <property type="entry name" value="Lysozyme-like_dom_sf"/>
</dbReference>
<dbReference type="InterPro" id="IPR050396">
    <property type="entry name" value="Glycosyltr_51/Transpeptidase"/>
</dbReference>
<keyword evidence="18" id="KW-1185">Reference proteome</keyword>
<keyword evidence="3" id="KW-0121">Carboxypeptidase</keyword>
<evidence type="ECO:0000256" key="4">
    <source>
        <dbReference type="ARBA" id="ARBA00022670"/>
    </source>
</evidence>
<dbReference type="SUPFAM" id="SSF53955">
    <property type="entry name" value="Lysozyme-like"/>
    <property type="match status" value="1"/>
</dbReference>
<evidence type="ECO:0000313" key="17">
    <source>
        <dbReference type="EMBL" id="KRV47302.1"/>
    </source>
</evidence>
<evidence type="ECO:0000256" key="11">
    <source>
        <dbReference type="ARBA" id="ARBA00023316"/>
    </source>
</evidence>
<gene>
    <name evidence="17" type="ORF">AQ490_07465</name>
</gene>
<feature type="domain" description="Glycosyl transferase family 51" evidence="16">
    <location>
        <begin position="52"/>
        <end position="232"/>
    </location>
</feature>
<evidence type="ECO:0000259" key="16">
    <source>
        <dbReference type="Pfam" id="PF00912"/>
    </source>
</evidence>
<dbReference type="Proteomes" id="UP000050867">
    <property type="component" value="Unassembled WGS sequence"/>
</dbReference>
<comment type="similarity">
    <text evidence="1">In the C-terminal section; belongs to the transpeptidase family.</text>
</comment>
<protein>
    <submittedName>
        <fullName evidence="17">Penicillin-binding protein</fullName>
    </submittedName>
</protein>
<dbReference type="PANTHER" id="PTHR32282">
    <property type="entry name" value="BINDING PROTEIN TRANSPEPTIDASE, PUTATIVE-RELATED"/>
    <property type="match status" value="1"/>
</dbReference>
<keyword evidence="11" id="KW-0961">Cell wall biogenesis/degradation</keyword>
<dbReference type="RefSeq" id="WP_018384178.1">
    <property type="nucleotide sequence ID" value="NZ_LLZU01000037.1"/>
</dbReference>
<dbReference type="InterPro" id="IPR036950">
    <property type="entry name" value="PBP_transglycosylase"/>
</dbReference>
<dbReference type="GO" id="GO:0009252">
    <property type="term" value="P:peptidoglycan biosynthetic process"/>
    <property type="evidence" value="ECO:0007669"/>
    <property type="project" value="UniProtKB-KW"/>
</dbReference>
<reference evidence="17 18" key="1">
    <citation type="submission" date="2015-10" db="EMBL/GenBank/DDBJ databases">
        <title>Draft genome sequence of pyrrolomycin-producing Streptomyces vitaminophilus.</title>
        <authorList>
            <person name="Graham D.E."/>
            <person name="Mahan K.M."/>
            <person name="Klingeman D.M."/>
            <person name="Hettich R.L."/>
            <person name="Parry R.J."/>
        </authorList>
    </citation>
    <scope>NUCLEOTIDE SEQUENCE [LARGE SCALE GENOMIC DNA]</scope>
    <source>
        <strain evidence="17 18">ATCC 31673</strain>
    </source>
</reference>
<keyword evidence="4" id="KW-0645">Protease</keyword>
<evidence type="ECO:0000256" key="7">
    <source>
        <dbReference type="ARBA" id="ARBA00022801"/>
    </source>
</evidence>
<dbReference type="STRING" id="76728.AQ490_07465"/>
<comment type="similarity">
    <text evidence="2">In the N-terminal section; belongs to the glycosyltransferase 51 family.</text>
</comment>
<dbReference type="FunFam" id="1.10.3810.10:FF:000001">
    <property type="entry name" value="Penicillin-binding protein 1A"/>
    <property type="match status" value="1"/>
</dbReference>
<keyword evidence="5" id="KW-0328">Glycosyltransferase</keyword>
<keyword evidence="8" id="KW-0133">Cell shape</keyword>
<name>A0A0T6LMJ7_WENVI</name>
<evidence type="ECO:0000256" key="12">
    <source>
        <dbReference type="ARBA" id="ARBA00034000"/>
    </source>
</evidence>
<feature type="region of interest" description="Disordered" evidence="14">
    <location>
        <begin position="641"/>
        <end position="762"/>
    </location>
</feature>
<evidence type="ECO:0000313" key="18">
    <source>
        <dbReference type="Proteomes" id="UP000050867"/>
    </source>
</evidence>
<dbReference type="SUPFAM" id="SSF56601">
    <property type="entry name" value="beta-lactamase/transpeptidase-like"/>
    <property type="match status" value="1"/>
</dbReference>
<dbReference type="EMBL" id="LLZU01000037">
    <property type="protein sequence ID" value="KRV47302.1"/>
    <property type="molecule type" value="Genomic_DNA"/>
</dbReference>
<dbReference type="Pfam" id="PF00905">
    <property type="entry name" value="Transpeptidase"/>
    <property type="match status" value="1"/>
</dbReference>
<keyword evidence="6" id="KW-0808">Transferase</keyword>
<accession>A0A0T6LMJ7</accession>
<evidence type="ECO:0000256" key="3">
    <source>
        <dbReference type="ARBA" id="ARBA00022645"/>
    </source>
</evidence>
<feature type="compositionally biased region" description="Gly residues" evidence="14">
    <location>
        <begin position="730"/>
        <end position="739"/>
    </location>
</feature>
<keyword evidence="9" id="KW-0573">Peptidoglycan synthesis</keyword>
<evidence type="ECO:0000256" key="1">
    <source>
        <dbReference type="ARBA" id="ARBA00007090"/>
    </source>
</evidence>
<dbReference type="AlphaFoldDB" id="A0A0T6LMJ7"/>
<organism evidence="17 18">
    <name type="scientific">Wenjunlia vitaminophila</name>
    <name type="common">Streptomyces vitaminophilus</name>
    <dbReference type="NCBI Taxonomy" id="76728"/>
    <lineage>
        <taxon>Bacteria</taxon>
        <taxon>Bacillati</taxon>
        <taxon>Actinomycetota</taxon>
        <taxon>Actinomycetes</taxon>
        <taxon>Kitasatosporales</taxon>
        <taxon>Streptomycetaceae</taxon>
        <taxon>Wenjunlia</taxon>
    </lineage>
</organism>
<dbReference type="GO" id="GO:0008360">
    <property type="term" value="P:regulation of cell shape"/>
    <property type="evidence" value="ECO:0007669"/>
    <property type="project" value="UniProtKB-KW"/>
</dbReference>
<evidence type="ECO:0000256" key="14">
    <source>
        <dbReference type="SAM" id="MobiDB-lite"/>
    </source>
</evidence>
<dbReference type="GO" id="GO:0008658">
    <property type="term" value="F:penicillin binding"/>
    <property type="evidence" value="ECO:0007669"/>
    <property type="project" value="InterPro"/>
</dbReference>
<evidence type="ECO:0000256" key="2">
    <source>
        <dbReference type="ARBA" id="ARBA00007739"/>
    </source>
</evidence>
<feature type="compositionally biased region" description="Low complexity" evidence="14">
    <location>
        <begin position="718"/>
        <end position="729"/>
    </location>
</feature>
<feature type="region of interest" description="Disordered" evidence="14">
    <location>
        <begin position="561"/>
        <end position="581"/>
    </location>
</feature>
<dbReference type="GO" id="GO:0008955">
    <property type="term" value="F:peptidoglycan glycosyltransferase activity"/>
    <property type="evidence" value="ECO:0007669"/>
    <property type="project" value="UniProtKB-EC"/>
</dbReference>
<proteinExistence type="inferred from homology"/>
<dbReference type="GO" id="GO:0009002">
    <property type="term" value="F:serine-type D-Ala-D-Ala carboxypeptidase activity"/>
    <property type="evidence" value="ECO:0007669"/>
    <property type="project" value="UniProtKB-EC"/>
</dbReference>
<dbReference type="InterPro" id="IPR001460">
    <property type="entry name" value="PCN-bd_Tpept"/>
</dbReference>
<feature type="compositionally biased region" description="Low complexity" evidence="14">
    <location>
        <begin position="687"/>
        <end position="697"/>
    </location>
</feature>